<keyword evidence="4 5" id="KW-0413">Isomerase</keyword>
<evidence type="ECO:0000256" key="4">
    <source>
        <dbReference type="ARBA" id="ARBA00023235"/>
    </source>
</evidence>
<evidence type="ECO:0000256" key="1">
    <source>
        <dbReference type="ARBA" id="ARBA00002388"/>
    </source>
</evidence>
<evidence type="ECO:0000313" key="7">
    <source>
        <dbReference type="EMBL" id="AWM42134.1"/>
    </source>
</evidence>
<evidence type="ECO:0000256" key="3">
    <source>
        <dbReference type="ARBA" id="ARBA00023110"/>
    </source>
</evidence>
<dbReference type="KEGG" id="gog:C1280_04915"/>
<evidence type="ECO:0000256" key="2">
    <source>
        <dbReference type="ARBA" id="ARBA00007365"/>
    </source>
</evidence>
<dbReference type="EMBL" id="CP025958">
    <property type="protein sequence ID" value="AWM42134.1"/>
    <property type="molecule type" value="Genomic_DNA"/>
</dbReference>
<reference evidence="7 8" key="1">
    <citation type="submission" date="2018-01" db="EMBL/GenBank/DDBJ databases">
        <title>G. obscuriglobus.</title>
        <authorList>
            <person name="Franke J."/>
            <person name="Blomberg W."/>
            <person name="Selmecki A."/>
        </authorList>
    </citation>
    <scope>NUCLEOTIDE SEQUENCE [LARGE SCALE GENOMIC DNA]</scope>
    <source>
        <strain evidence="7 8">DSM 5831</strain>
    </source>
</reference>
<organism evidence="7 8">
    <name type="scientific">Gemmata obscuriglobus</name>
    <dbReference type="NCBI Taxonomy" id="114"/>
    <lineage>
        <taxon>Bacteria</taxon>
        <taxon>Pseudomonadati</taxon>
        <taxon>Planctomycetota</taxon>
        <taxon>Planctomycetia</taxon>
        <taxon>Gemmatales</taxon>
        <taxon>Gemmataceae</taxon>
        <taxon>Gemmata</taxon>
    </lineage>
</organism>
<dbReference type="PROSITE" id="PS50072">
    <property type="entry name" value="CSA_PPIASE_2"/>
    <property type="match status" value="1"/>
</dbReference>
<dbReference type="InterPro" id="IPR024936">
    <property type="entry name" value="Cyclophilin-type_PPIase"/>
</dbReference>
<keyword evidence="8" id="KW-1185">Reference proteome</keyword>
<dbReference type="Proteomes" id="UP000245802">
    <property type="component" value="Chromosome"/>
</dbReference>
<dbReference type="AlphaFoldDB" id="A0A2Z3HJX9"/>
<feature type="domain" description="PPIase cyclophilin-type" evidence="6">
    <location>
        <begin position="1"/>
        <end position="168"/>
    </location>
</feature>
<accession>A0A2Z3HJX9</accession>
<proteinExistence type="inferred from homology"/>
<evidence type="ECO:0000256" key="5">
    <source>
        <dbReference type="RuleBase" id="RU363019"/>
    </source>
</evidence>
<protein>
    <recommendedName>
        <fullName evidence="5">Peptidyl-prolyl cis-trans isomerase</fullName>
        <shortName evidence="5">PPIase</shortName>
        <ecNumber evidence="5">5.2.1.8</ecNumber>
    </recommendedName>
</protein>
<dbReference type="InterPro" id="IPR044665">
    <property type="entry name" value="E_coli_cyclophilin_A-like"/>
</dbReference>
<dbReference type="Pfam" id="PF00160">
    <property type="entry name" value="Pro_isomerase"/>
    <property type="match status" value="1"/>
</dbReference>
<dbReference type="PRINTS" id="PR00153">
    <property type="entry name" value="CSAPPISMRASE"/>
</dbReference>
<dbReference type="CDD" id="cd01920">
    <property type="entry name" value="cyclophilin_EcCYP_like"/>
    <property type="match status" value="1"/>
</dbReference>
<dbReference type="EC" id="5.2.1.8" evidence="5"/>
<evidence type="ECO:0000313" key="8">
    <source>
        <dbReference type="Proteomes" id="UP000245802"/>
    </source>
</evidence>
<dbReference type="SUPFAM" id="SSF50891">
    <property type="entry name" value="Cyclophilin-like"/>
    <property type="match status" value="1"/>
</dbReference>
<comment type="function">
    <text evidence="1 5">PPIases accelerate the folding of proteins. It catalyzes the cis-trans isomerization of proline imidic peptide bonds in oligopeptides.</text>
</comment>
<name>A0A2Z3HJX9_9BACT</name>
<dbReference type="PIRSF" id="PIRSF001467">
    <property type="entry name" value="Peptidylpro_ismrse"/>
    <property type="match status" value="1"/>
</dbReference>
<dbReference type="PROSITE" id="PS00170">
    <property type="entry name" value="CSA_PPIASE_1"/>
    <property type="match status" value="1"/>
</dbReference>
<comment type="catalytic activity">
    <reaction evidence="5">
        <text>[protein]-peptidylproline (omega=180) = [protein]-peptidylproline (omega=0)</text>
        <dbReference type="Rhea" id="RHEA:16237"/>
        <dbReference type="Rhea" id="RHEA-COMP:10747"/>
        <dbReference type="Rhea" id="RHEA-COMP:10748"/>
        <dbReference type="ChEBI" id="CHEBI:83833"/>
        <dbReference type="ChEBI" id="CHEBI:83834"/>
        <dbReference type="EC" id="5.2.1.8"/>
    </reaction>
</comment>
<dbReference type="GO" id="GO:0006457">
    <property type="term" value="P:protein folding"/>
    <property type="evidence" value="ECO:0007669"/>
    <property type="project" value="InterPro"/>
</dbReference>
<gene>
    <name evidence="7" type="ORF">C1280_04915</name>
</gene>
<evidence type="ECO:0000259" key="6">
    <source>
        <dbReference type="PROSITE" id="PS50072"/>
    </source>
</evidence>
<sequence>MVAVETSHGTFKVELFEDKAPITVKNFLQYVEDKHYDGTIFHRVISDFMIQGGGFEPGMKEKKTREPIKNESANGLSNLKGTLAMARLGADRGGVKAADSATAQWFINVKDNTFLDKAKARDGAGYCVFGRVIEGMDVVEKIKAVETGDAGLHESVPTKDVVIKSVKIVKEEKK</sequence>
<dbReference type="InterPro" id="IPR002130">
    <property type="entry name" value="Cyclophilin-type_PPIase_dom"/>
</dbReference>
<dbReference type="InterPro" id="IPR020892">
    <property type="entry name" value="Cyclophilin-type_PPIase_CS"/>
</dbReference>
<dbReference type="InterPro" id="IPR029000">
    <property type="entry name" value="Cyclophilin-like_dom_sf"/>
</dbReference>
<dbReference type="GO" id="GO:0003755">
    <property type="term" value="F:peptidyl-prolyl cis-trans isomerase activity"/>
    <property type="evidence" value="ECO:0007669"/>
    <property type="project" value="UniProtKB-UniRule"/>
</dbReference>
<dbReference type="RefSeq" id="WP_029601150.1">
    <property type="nucleotide sequence ID" value="NZ_CP025958.1"/>
</dbReference>
<comment type="similarity">
    <text evidence="2 5">Belongs to the cyclophilin-type PPIase family.</text>
</comment>
<dbReference type="OrthoDB" id="270889at2"/>
<dbReference type="Gene3D" id="2.40.100.10">
    <property type="entry name" value="Cyclophilin-like"/>
    <property type="match status" value="1"/>
</dbReference>
<dbReference type="PANTHER" id="PTHR43246">
    <property type="entry name" value="PEPTIDYL-PROLYL CIS-TRANS ISOMERASE CYP38, CHLOROPLASTIC"/>
    <property type="match status" value="1"/>
</dbReference>
<keyword evidence="3 5" id="KW-0697">Rotamase</keyword>